<evidence type="ECO:0000313" key="1">
    <source>
        <dbReference type="EMBL" id="KAH6947137.1"/>
    </source>
</evidence>
<name>A0ACB7TP54_HYAAI</name>
<dbReference type="Proteomes" id="UP000821845">
    <property type="component" value="Chromosome 1"/>
</dbReference>
<proteinExistence type="predicted"/>
<comment type="caution">
    <text evidence="1">The sequence shown here is derived from an EMBL/GenBank/DDBJ whole genome shotgun (WGS) entry which is preliminary data.</text>
</comment>
<organism evidence="1 2">
    <name type="scientific">Hyalomma asiaticum</name>
    <name type="common">Tick</name>
    <dbReference type="NCBI Taxonomy" id="266040"/>
    <lineage>
        <taxon>Eukaryota</taxon>
        <taxon>Metazoa</taxon>
        <taxon>Ecdysozoa</taxon>
        <taxon>Arthropoda</taxon>
        <taxon>Chelicerata</taxon>
        <taxon>Arachnida</taxon>
        <taxon>Acari</taxon>
        <taxon>Parasitiformes</taxon>
        <taxon>Ixodida</taxon>
        <taxon>Ixodoidea</taxon>
        <taxon>Ixodidae</taxon>
        <taxon>Hyalomminae</taxon>
        <taxon>Hyalomma</taxon>
    </lineage>
</organism>
<dbReference type="EMBL" id="CM023481">
    <property type="protein sequence ID" value="KAH6947137.1"/>
    <property type="molecule type" value="Genomic_DNA"/>
</dbReference>
<keyword evidence="2" id="KW-1185">Reference proteome</keyword>
<reference evidence="1" key="1">
    <citation type="submission" date="2020-05" db="EMBL/GenBank/DDBJ databases">
        <title>Large-scale comparative analyses of tick genomes elucidate their genetic diversity and vector capacities.</title>
        <authorList>
            <person name="Jia N."/>
            <person name="Wang J."/>
            <person name="Shi W."/>
            <person name="Du L."/>
            <person name="Sun Y."/>
            <person name="Zhan W."/>
            <person name="Jiang J."/>
            <person name="Wang Q."/>
            <person name="Zhang B."/>
            <person name="Ji P."/>
            <person name="Sakyi L.B."/>
            <person name="Cui X."/>
            <person name="Yuan T."/>
            <person name="Jiang B."/>
            <person name="Yang W."/>
            <person name="Lam T.T.-Y."/>
            <person name="Chang Q."/>
            <person name="Ding S."/>
            <person name="Wang X."/>
            <person name="Zhu J."/>
            <person name="Ruan X."/>
            <person name="Zhao L."/>
            <person name="Wei J."/>
            <person name="Que T."/>
            <person name="Du C."/>
            <person name="Cheng J."/>
            <person name="Dai P."/>
            <person name="Han X."/>
            <person name="Huang E."/>
            <person name="Gao Y."/>
            <person name="Liu J."/>
            <person name="Shao H."/>
            <person name="Ye R."/>
            <person name="Li L."/>
            <person name="Wei W."/>
            <person name="Wang X."/>
            <person name="Wang C."/>
            <person name="Yang T."/>
            <person name="Huo Q."/>
            <person name="Li W."/>
            <person name="Guo W."/>
            <person name="Chen H."/>
            <person name="Zhou L."/>
            <person name="Ni X."/>
            <person name="Tian J."/>
            <person name="Zhou Y."/>
            <person name="Sheng Y."/>
            <person name="Liu T."/>
            <person name="Pan Y."/>
            <person name="Xia L."/>
            <person name="Li J."/>
            <person name="Zhao F."/>
            <person name="Cao W."/>
        </authorList>
    </citation>
    <scope>NUCLEOTIDE SEQUENCE</scope>
    <source>
        <strain evidence="1">Hyas-2018</strain>
    </source>
</reference>
<gene>
    <name evidence="1" type="ORF">HPB50_017189</name>
</gene>
<sequence>MPTVVEASQPRFRSEEPERVCPGQPRRYIPSSRFKRERARLHLKYLSAVMVDGACNRGASEWSVLTASAGVPSLVAFYHFRSLSRRGVEEDPARNPRASTRRRDAKSVLAHVLQRAGSVDTAPLAGQPRLTWRRPEKLASSRSSPMPRQKPRGETGLF</sequence>
<accession>A0ACB7TP54</accession>
<evidence type="ECO:0000313" key="2">
    <source>
        <dbReference type="Proteomes" id="UP000821845"/>
    </source>
</evidence>
<protein>
    <submittedName>
        <fullName evidence="1">Uncharacterized protein</fullName>
    </submittedName>
</protein>